<dbReference type="AlphaFoldDB" id="A0A2H1VZY2"/>
<evidence type="ECO:0000313" key="2">
    <source>
        <dbReference type="EMBL" id="SOQ45814.1"/>
    </source>
</evidence>
<feature type="chain" id="PRO_5013877288" evidence="1">
    <location>
        <begin position="22"/>
        <end position="232"/>
    </location>
</feature>
<protein>
    <submittedName>
        <fullName evidence="2">SFRICE_013600</fullName>
    </submittedName>
</protein>
<feature type="signal peptide" evidence="1">
    <location>
        <begin position="1"/>
        <end position="21"/>
    </location>
</feature>
<evidence type="ECO:0000256" key="1">
    <source>
        <dbReference type="SAM" id="SignalP"/>
    </source>
</evidence>
<keyword evidence="1" id="KW-0732">Signal</keyword>
<proteinExistence type="predicted"/>
<dbReference type="EMBL" id="ODYU01005195">
    <property type="protein sequence ID" value="SOQ45814.1"/>
    <property type="molecule type" value="Genomic_DNA"/>
</dbReference>
<sequence length="232" mass="25938">MYLSILRMILIIATFFLKEEHQPISPALSEATGSIRLLLTKNHPVLTPAFRAGTLFCNQLKHEVLRTCLAHIGQTLMAKIIIQQQTTQRNVTPFIPEELVSLLPNTGHNSRLRATTEKFSKNRKKLIFYPTDGSIPIEPETPCPAVALTRKALLNVKANNINNVCLSVGQSSSEAICSFQSTDHLMVSNHCRPRQKTPEALQVRYRPLAVRNLRESGFGKIGKGIGTFERQI</sequence>
<reference evidence="2" key="1">
    <citation type="submission" date="2016-07" db="EMBL/GenBank/DDBJ databases">
        <authorList>
            <person name="Bretaudeau A."/>
        </authorList>
    </citation>
    <scope>NUCLEOTIDE SEQUENCE</scope>
    <source>
        <strain evidence="2">Rice</strain>
        <tissue evidence="2">Whole body</tissue>
    </source>
</reference>
<organism evidence="2">
    <name type="scientific">Spodoptera frugiperda</name>
    <name type="common">Fall armyworm</name>
    <dbReference type="NCBI Taxonomy" id="7108"/>
    <lineage>
        <taxon>Eukaryota</taxon>
        <taxon>Metazoa</taxon>
        <taxon>Ecdysozoa</taxon>
        <taxon>Arthropoda</taxon>
        <taxon>Hexapoda</taxon>
        <taxon>Insecta</taxon>
        <taxon>Pterygota</taxon>
        <taxon>Neoptera</taxon>
        <taxon>Endopterygota</taxon>
        <taxon>Lepidoptera</taxon>
        <taxon>Glossata</taxon>
        <taxon>Ditrysia</taxon>
        <taxon>Noctuoidea</taxon>
        <taxon>Noctuidae</taxon>
        <taxon>Amphipyrinae</taxon>
        <taxon>Spodoptera</taxon>
    </lineage>
</organism>
<gene>
    <name evidence="2" type="ORF">SFRICE_013600</name>
</gene>
<accession>A0A2H1VZY2</accession>
<name>A0A2H1VZY2_SPOFR</name>